<dbReference type="Proteomes" id="UP001152658">
    <property type="component" value="Unassembled WGS sequence"/>
</dbReference>
<name>A0ABN8TPW9_9VIBR</name>
<sequence length="178" mass="20615">MNFLKEIEDLAIRVAGASFRTEKDRNTDIIKKRFSLAGEDFYTLEEIGDYYDITRERVRQVEAKTVKNLQKVLSGDVLKGGFSASDALILEFEKIKQEVYEQDYILIENDIVKNFCDKYCIESSSVTLKVVPLILEALGYFKLPQKISGYSGEIYDCWCLSEVFERKSIYRINLKMQA</sequence>
<accession>A0ABN8TPW9</accession>
<dbReference type="PRINTS" id="PR00046">
    <property type="entry name" value="SIGMA70FCT"/>
</dbReference>
<dbReference type="InterPro" id="IPR036388">
    <property type="entry name" value="WH-like_DNA-bd_sf"/>
</dbReference>
<gene>
    <name evidence="2" type="ORF">VAE063_1010298</name>
</gene>
<dbReference type="EMBL" id="CALYLK010000002">
    <property type="protein sequence ID" value="CAH8199168.1"/>
    <property type="molecule type" value="Genomic_DNA"/>
</dbReference>
<dbReference type="PROSITE" id="PS00716">
    <property type="entry name" value="SIGMA70_2"/>
    <property type="match status" value="1"/>
</dbReference>
<protein>
    <recommendedName>
        <fullName evidence="1">RNA polymerase sigma-70 domain-containing protein</fullName>
    </recommendedName>
</protein>
<reference evidence="2" key="1">
    <citation type="submission" date="2022-06" db="EMBL/GenBank/DDBJ databases">
        <authorList>
            <person name="Goudenege D."/>
            <person name="Le Roux F."/>
        </authorList>
    </citation>
    <scope>NUCLEOTIDE SEQUENCE</scope>
    <source>
        <strain evidence="2">12-063</strain>
    </source>
</reference>
<evidence type="ECO:0000313" key="2">
    <source>
        <dbReference type="EMBL" id="CAH8199168.1"/>
    </source>
</evidence>
<feature type="domain" description="RNA polymerase sigma-70" evidence="1">
    <location>
        <begin position="43"/>
        <end position="69"/>
    </location>
</feature>
<dbReference type="Gene3D" id="1.10.10.10">
    <property type="entry name" value="Winged helix-like DNA-binding domain superfamily/Winged helix DNA-binding domain"/>
    <property type="match status" value="1"/>
</dbReference>
<keyword evidence="3" id="KW-1185">Reference proteome</keyword>
<dbReference type="Pfam" id="PF04545">
    <property type="entry name" value="Sigma70_r4"/>
    <property type="match status" value="1"/>
</dbReference>
<dbReference type="InterPro" id="IPR000943">
    <property type="entry name" value="RNA_pol_sigma70"/>
</dbReference>
<dbReference type="RefSeq" id="WP_211095153.1">
    <property type="nucleotide sequence ID" value="NZ_CALYLE010000056.1"/>
</dbReference>
<comment type="caution">
    <text evidence="2">The sequence shown here is derived from an EMBL/GenBank/DDBJ whole genome shotgun (WGS) entry which is preliminary data.</text>
</comment>
<proteinExistence type="predicted"/>
<evidence type="ECO:0000259" key="1">
    <source>
        <dbReference type="PROSITE" id="PS00716"/>
    </source>
</evidence>
<evidence type="ECO:0000313" key="3">
    <source>
        <dbReference type="Proteomes" id="UP001152658"/>
    </source>
</evidence>
<organism evidence="2 3">
    <name type="scientific">Vibrio aestuarianus</name>
    <dbReference type="NCBI Taxonomy" id="28171"/>
    <lineage>
        <taxon>Bacteria</taxon>
        <taxon>Pseudomonadati</taxon>
        <taxon>Pseudomonadota</taxon>
        <taxon>Gammaproteobacteria</taxon>
        <taxon>Vibrionales</taxon>
        <taxon>Vibrionaceae</taxon>
        <taxon>Vibrio</taxon>
    </lineage>
</organism>
<dbReference type="InterPro" id="IPR013324">
    <property type="entry name" value="RNA_pol_sigma_r3/r4-like"/>
</dbReference>
<dbReference type="SUPFAM" id="SSF88659">
    <property type="entry name" value="Sigma3 and sigma4 domains of RNA polymerase sigma factors"/>
    <property type="match status" value="1"/>
</dbReference>
<dbReference type="InterPro" id="IPR007630">
    <property type="entry name" value="RNA_pol_sigma70_r4"/>
</dbReference>